<comment type="caution">
    <text evidence="2">The sequence shown here is derived from an EMBL/GenBank/DDBJ whole genome shotgun (WGS) entry which is preliminary data.</text>
</comment>
<dbReference type="PANTHER" id="PTHR33870:SF4">
    <property type="entry name" value="CARDIOMYOPATHY-ASSOCIATED PROTEIN"/>
    <property type="match status" value="1"/>
</dbReference>
<feature type="compositionally biased region" description="Basic and acidic residues" evidence="1">
    <location>
        <begin position="116"/>
        <end position="129"/>
    </location>
</feature>
<evidence type="ECO:0000313" key="2">
    <source>
        <dbReference type="EMBL" id="CAL0323357.1"/>
    </source>
</evidence>
<dbReference type="EMBL" id="CAXHTB010000017">
    <property type="protein sequence ID" value="CAL0323357.1"/>
    <property type="molecule type" value="Genomic_DNA"/>
</dbReference>
<accession>A0AAV1XQ44</accession>
<keyword evidence="3" id="KW-1185">Reference proteome</keyword>
<dbReference type="AlphaFoldDB" id="A0AAV1XQ44"/>
<proteinExistence type="predicted"/>
<sequence length="182" mass="20127">MASKRTSYASFQRQSSEVSDSKMSYVLDIESMSSIDQDERKFNEQGLSQEAEFISNNDLASGGAEQGSQSLGENDSMEMIKEVEIVLGGVKNPIEMQFYPETEEVEIHEQLNAGETHSRIEPTDEDKTSRSSQSAPSEVIENIPYETTNKIEILKQEDGEVSSEVGESGISTHASMEESISK</sequence>
<organism evidence="2 3">
    <name type="scientific">Lupinus luteus</name>
    <name type="common">European yellow lupine</name>
    <dbReference type="NCBI Taxonomy" id="3873"/>
    <lineage>
        <taxon>Eukaryota</taxon>
        <taxon>Viridiplantae</taxon>
        <taxon>Streptophyta</taxon>
        <taxon>Embryophyta</taxon>
        <taxon>Tracheophyta</taxon>
        <taxon>Spermatophyta</taxon>
        <taxon>Magnoliopsida</taxon>
        <taxon>eudicotyledons</taxon>
        <taxon>Gunneridae</taxon>
        <taxon>Pentapetalae</taxon>
        <taxon>rosids</taxon>
        <taxon>fabids</taxon>
        <taxon>Fabales</taxon>
        <taxon>Fabaceae</taxon>
        <taxon>Papilionoideae</taxon>
        <taxon>50 kb inversion clade</taxon>
        <taxon>genistoids sensu lato</taxon>
        <taxon>core genistoids</taxon>
        <taxon>Genisteae</taxon>
        <taxon>Lupinus</taxon>
    </lineage>
</organism>
<gene>
    <name evidence="2" type="ORF">LLUT_LOCUS24417</name>
</gene>
<evidence type="ECO:0000313" key="3">
    <source>
        <dbReference type="Proteomes" id="UP001497480"/>
    </source>
</evidence>
<dbReference type="Proteomes" id="UP001497480">
    <property type="component" value="Unassembled WGS sequence"/>
</dbReference>
<feature type="region of interest" description="Disordered" evidence="1">
    <location>
        <begin position="1"/>
        <end position="75"/>
    </location>
</feature>
<name>A0AAV1XQ44_LUPLU</name>
<feature type="region of interest" description="Disordered" evidence="1">
    <location>
        <begin position="109"/>
        <end position="145"/>
    </location>
</feature>
<dbReference type="PANTHER" id="PTHR33870">
    <property type="entry name" value="CARDIOMYOPATHY-ASSOCIATED PROTEIN"/>
    <property type="match status" value="1"/>
</dbReference>
<feature type="region of interest" description="Disordered" evidence="1">
    <location>
        <begin position="157"/>
        <end position="182"/>
    </location>
</feature>
<evidence type="ECO:0000256" key="1">
    <source>
        <dbReference type="SAM" id="MobiDB-lite"/>
    </source>
</evidence>
<protein>
    <submittedName>
        <fullName evidence="2">Uncharacterized protein</fullName>
    </submittedName>
</protein>
<feature type="compositionally biased region" description="Polar residues" evidence="1">
    <location>
        <begin position="1"/>
        <end position="22"/>
    </location>
</feature>
<reference evidence="2 3" key="1">
    <citation type="submission" date="2024-03" db="EMBL/GenBank/DDBJ databases">
        <authorList>
            <person name="Martinez-Hernandez J."/>
        </authorList>
    </citation>
    <scope>NUCLEOTIDE SEQUENCE [LARGE SCALE GENOMIC DNA]</scope>
</reference>